<evidence type="ECO:0000313" key="8">
    <source>
        <dbReference type="Proteomes" id="UP000718451"/>
    </source>
</evidence>
<feature type="transmembrane region" description="Helical" evidence="5">
    <location>
        <begin position="147"/>
        <end position="168"/>
    </location>
</feature>
<dbReference type="Pfam" id="PF01381">
    <property type="entry name" value="HTH_3"/>
    <property type="match status" value="1"/>
</dbReference>
<comment type="caution">
    <text evidence="7">The sequence shown here is derived from an EMBL/GenBank/DDBJ whole genome shotgun (WGS) entry which is preliminary data.</text>
</comment>
<keyword evidence="4 5" id="KW-0472">Membrane</keyword>
<organism evidence="7 8">
    <name type="scientific">Croceivirga thetidis</name>
    <dbReference type="NCBI Taxonomy" id="2721623"/>
    <lineage>
        <taxon>Bacteria</taxon>
        <taxon>Pseudomonadati</taxon>
        <taxon>Bacteroidota</taxon>
        <taxon>Flavobacteriia</taxon>
        <taxon>Flavobacteriales</taxon>
        <taxon>Flavobacteriaceae</taxon>
        <taxon>Croceivirga</taxon>
    </lineage>
</organism>
<feature type="transmembrane region" description="Helical" evidence="5">
    <location>
        <begin position="119"/>
        <end position="141"/>
    </location>
</feature>
<dbReference type="InterPro" id="IPR001387">
    <property type="entry name" value="Cro/C1-type_HTH"/>
</dbReference>
<dbReference type="Gene3D" id="1.10.260.40">
    <property type="entry name" value="lambda repressor-like DNA-binding domains"/>
    <property type="match status" value="1"/>
</dbReference>
<keyword evidence="8" id="KW-1185">Reference proteome</keyword>
<dbReference type="CDD" id="cd00093">
    <property type="entry name" value="HTH_XRE"/>
    <property type="match status" value="1"/>
</dbReference>
<evidence type="ECO:0000256" key="3">
    <source>
        <dbReference type="ARBA" id="ARBA00022989"/>
    </source>
</evidence>
<reference evidence="7 8" key="1">
    <citation type="submission" date="2020-04" db="EMBL/GenBank/DDBJ databases">
        <authorList>
            <person name="Yoon J."/>
        </authorList>
    </citation>
    <scope>NUCLEOTIDE SEQUENCE [LARGE SCALE GENOMIC DNA]</scope>
    <source>
        <strain evidence="7 8">DJ-13</strain>
    </source>
</reference>
<evidence type="ECO:0000256" key="2">
    <source>
        <dbReference type="ARBA" id="ARBA00022692"/>
    </source>
</evidence>
<dbReference type="EMBL" id="JAAWWL010000001">
    <property type="protein sequence ID" value="NKI30444.1"/>
    <property type="molecule type" value="Genomic_DNA"/>
</dbReference>
<evidence type="ECO:0000256" key="5">
    <source>
        <dbReference type="SAM" id="Phobius"/>
    </source>
</evidence>
<dbReference type="SMART" id="SM00530">
    <property type="entry name" value="HTH_XRE"/>
    <property type="match status" value="1"/>
</dbReference>
<evidence type="ECO:0000313" key="7">
    <source>
        <dbReference type="EMBL" id="NKI30444.1"/>
    </source>
</evidence>
<proteinExistence type="predicted"/>
<keyword evidence="3 5" id="KW-1133">Transmembrane helix</keyword>
<comment type="subcellular location">
    <subcellularLocation>
        <location evidence="1">Membrane</location>
        <topology evidence="1">Multi-pass membrane protein</topology>
    </subcellularLocation>
</comment>
<dbReference type="InterPro" id="IPR019109">
    <property type="entry name" value="MamF_MmsF"/>
</dbReference>
<evidence type="ECO:0000256" key="4">
    <source>
        <dbReference type="ARBA" id="ARBA00023136"/>
    </source>
</evidence>
<sequence>MKEDNKLRKLRVTNNLTQEELSKQSGISIRTIQRLEKGLTSGSSYTLKALAKVLNVAPNQLFDLAKPQGAEKADIDKIKFLNFSILSVLLIPFGNIILPTIIYLRNRKNKAVNQAGRKIISFQIVSTFVLFFFSVLIFLFIGRGNGAIPLPVFIIYCMIVIVNVLIVIRTAIDIEKENELLSFFPNLF</sequence>
<feature type="transmembrane region" description="Helical" evidence="5">
    <location>
        <begin position="80"/>
        <end position="98"/>
    </location>
</feature>
<gene>
    <name evidence="7" type="ORF">HCU67_00695</name>
</gene>
<dbReference type="InterPro" id="IPR010982">
    <property type="entry name" value="Lambda_DNA-bd_dom_sf"/>
</dbReference>
<protein>
    <submittedName>
        <fullName evidence="7">Helix-turn-helix domain-containing protein</fullName>
    </submittedName>
</protein>
<keyword evidence="2 5" id="KW-0812">Transmembrane</keyword>
<dbReference type="Pfam" id="PF09685">
    <property type="entry name" value="MamF_MmsF"/>
    <property type="match status" value="1"/>
</dbReference>
<dbReference type="Proteomes" id="UP000718451">
    <property type="component" value="Unassembled WGS sequence"/>
</dbReference>
<accession>A0ABX1GKQ1</accession>
<evidence type="ECO:0000259" key="6">
    <source>
        <dbReference type="PROSITE" id="PS50943"/>
    </source>
</evidence>
<name>A0ABX1GKQ1_9FLAO</name>
<dbReference type="PROSITE" id="PS50943">
    <property type="entry name" value="HTH_CROC1"/>
    <property type="match status" value="1"/>
</dbReference>
<feature type="domain" description="HTH cro/C1-type" evidence="6">
    <location>
        <begin position="7"/>
        <end position="61"/>
    </location>
</feature>
<dbReference type="SUPFAM" id="SSF47413">
    <property type="entry name" value="lambda repressor-like DNA-binding domains"/>
    <property type="match status" value="1"/>
</dbReference>
<dbReference type="RefSeq" id="WP_168550691.1">
    <property type="nucleotide sequence ID" value="NZ_JAAWWL010000001.1"/>
</dbReference>
<evidence type="ECO:0000256" key="1">
    <source>
        <dbReference type="ARBA" id="ARBA00004141"/>
    </source>
</evidence>